<organism evidence="3 4">
    <name type="scientific">Phototrophicus methaneseepsis</name>
    <dbReference type="NCBI Taxonomy" id="2710758"/>
    <lineage>
        <taxon>Bacteria</taxon>
        <taxon>Bacillati</taxon>
        <taxon>Chloroflexota</taxon>
        <taxon>Candidatus Thermofontia</taxon>
        <taxon>Phototrophicales</taxon>
        <taxon>Phototrophicaceae</taxon>
        <taxon>Phototrophicus</taxon>
    </lineage>
</organism>
<evidence type="ECO:0000256" key="1">
    <source>
        <dbReference type="SAM" id="Phobius"/>
    </source>
</evidence>
<dbReference type="PANTHER" id="PTHR40047:SF1">
    <property type="entry name" value="UPF0703 PROTEIN YCGQ"/>
    <property type="match status" value="1"/>
</dbReference>
<name>A0A7S8E956_9CHLR</name>
<keyword evidence="1" id="KW-0472">Membrane</keyword>
<evidence type="ECO:0000259" key="2">
    <source>
        <dbReference type="Pfam" id="PF21537"/>
    </source>
</evidence>
<reference evidence="3 4" key="1">
    <citation type="submission" date="2020-02" db="EMBL/GenBank/DDBJ databases">
        <authorList>
            <person name="Zheng R.K."/>
            <person name="Sun C.M."/>
        </authorList>
    </citation>
    <scope>NUCLEOTIDE SEQUENCE [LARGE SCALE GENOMIC DNA]</scope>
    <source>
        <strain evidence="4">rifampicinis</strain>
    </source>
</reference>
<keyword evidence="4" id="KW-1185">Reference proteome</keyword>
<feature type="transmembrane region" description="Helical" evidence="1">
    <location>
        <begin position="21"/>
        <end position="45"/>
    </location>
</feature>
<keyword evidence="1" id="KW-1133">Transmembrane helix</keyword>
<gene>
    <name evidence="3" type="ORF">G4Y79_23245</name>
</gene>
<dbReference type="KEGG" id="pmet:G4Y79_23245"/>
<dbReference type="PANTHER" id="PTHR40047">
    <property type="entry name" value="UPF0703 PROTEIN YCGQ"/>
    <property type="match status" value="1"/>
</dbReference>
<dbReference type="RefSeq" id="WP_195170637.1">
    <property type="nucleotide sequence ID" value="NZ_CP062983.1"/>
</dbReference>
<evidence type="ECO:0000313" key="4">
    <source>
        <dbReference type="Proteomes" id="UP000594468"/>
    </source>
</evidence>
<dbReference type="InterPro" id="IPR048447">
    <property type="entry name" value="DUF1980_C"/>
</dbReference>
<evidence type="ECO:0000313" key="3">
    <source>
        <dbReference type="EMBL" id="QPC82568.1"/>
    </source>
</evidence>
<dbReference type="Proteomes" id="UP000594468">
    <property type="component" value="Chromosome"/>
</dbReference>
<feature type="transmembrane region" description="Helical" evidence="1">
    <location>
        <begin position="90"/>
        <end position="110"/>
    </location>
</feature>
<feature type="transmembrane region" description="Helical" evidence="1">
    <location>
        <begin position="57"/>
        <end position="78"/>
    </location>
</feature>
<dbReference type="InterPro" id="IPR052955">
    <property type="entry name" value="UPF0703_membrane_permease"/>
</dbReference>
<protein>
    <submittedName>
        <fullName evidence="3">TIGR03943 family protein</fullName>
    </submittedName>
</protein>
<dbReference type="AlphaFoldDB" id="A0A7S8E956"/>
<dbReference type="EMBL" id="CP062983">
    <property type="protein sequence ID" value="QPC82568.1"/>
    <property type="molecule type" value="Genomic_DNA"/>
</dbReference>
<feature type="domain" description="DUF1980" evidence="2">
    <location>
        <begin position="138"/>
        <end position="257"/>
    </location>
</feature>
<accession>A0A7S8E956</accession>
<dbReference type="InterPro" id="IPR015402">
    <property type="entry name" value="DUF1980"/>
</dbReference>
<sequence length="258" mass="27958">MEIHDYTGKANLTLRQRPWLLLLKAVILLGTGGYLLILLLSGRISNYINISNPSIQWLSWASVPLILSLGAWSLWRVIRPGHPEDAPTNQSSITGAALMICSLPLLFGLLPSQPLGVDAINGGVNMAPVGLVSVTSAEIAPEDRNVLDWLRAFGQLGDPTVLSGEPVDVIGFVYREPNMTEDQFMVARFTMSCCVADAYAIGMPVVYEGAPELAEGSWVHIQGTLQVGTFRPDDGLMPIIIPEQVQPTDEPASAYLYS</sequence>
<dbReference type="Pfam" id="PF21537">
    <property type="entry name" value="DUF1980_C"/>
    <property type="match status" value="1"/>
</dbReference>
<proteinExistence type="predicted"/>
<dbReference type="NCBIfam" id="TIGR03943">
    <property type="entry name" value="TIGR03943 family putative permease subunit"/>
    <property type="match status" value="1"/>
</dbReference>
<keyword evidence="1" id="KW-0812">Transmembrane</keyword>